<dbReference type="PANTHER" id="PTHR13149">
    <property type="entry name" value="VACUOLAR PROTEIN SORTING-ASSOCIATED PROTEIN VPS25"/>
    <property type="match status" value="1"/>
</dbReference>
<comment type="caution">
    <text evidence="5">The sequence shown here is derived from an EMBL/GenBank/DDBJ whole genome shotgun (WGS) entry which is preliminary data.</text>
</comment>
<dbReference type="Pfam" id="PF05871">
    <property type="entry name" value="ESCRT-II"/>
    <property type="match status" value="1"/>
</dbReference>
<evidence type="ECO:0000256" key="1">
    <source>
        <dbReference type="ARBA" id="ARBA00009674"/>
    </source>
</evidence>
<dbReference type="PANTHER" id="PTHR13149:SF0">
    <property type="entry name" value="VACUOLAR PROTEIN-SORTING-ASSOCIATED PROTEIN 25"/>
    <property type="match status" value="1"/>
</dbReference>
<evidence type="ECO:0000256" key="2">
    <source>
        <dbReference type="ARBA" id="ARBA00022448"/>
    </source>
</evidence>
<protein>
    <recommendedName>
        <fullName evidence="4">ESCRT-II complex subunit VPS25</fullName>
    </recommendedName>
</protein>
<dbReference type="InterPro" id="IPR036388">
    <property type="entry name" value="WH-like_DNA-bd_sf"/>
</dbReference>
<dbReference type="GO" id="GO:0016236">
    <property type="term" value="P:macroautophagy"/>
    <property type="evidence" value="ECO:0007669"/>
    <property type="project" value="UniProtKB-ARBA"/>
</dbReference>
<evidence type="ECO:0000313" key="6">
    <source>
        <dbReference type="Proteomes" id="UP001176517"/>
    </source>
</evidence>
<evidence type="ECO:0000256" key="3">
    <source>
        <dbReference type="ARBA" id="ARBA00022927"/>
    </source>
</evidence>
<dbReference type="Gene3D" id="1.10.10.10">
    <property type="entry name" value="Winged helix-like DNA-binding domain superfamily/Winged helix DNA-binding domain"/>
    <property type="match status" value="1"/>
</dbReference>
<dbReference type="Proteomes" id="UP001176517">
    <property type="component" value="Unassembled WGS sequence"/>
</dbReference>
<sequence>MDAIEQQSIAASSSGLSAATSANTAAATGTASGHGLSAGSGSGVQDQLPPIHSFPPFFTLQPNPTTLITQLNLWTELVLGYTQRKRIWSIDADGEWERTGELFFNRTIDRRLSPSSIRTLLAHMVKQGSAAYDGPVSNGRSRLASALPLGVTAQTSSNDPSTLPGRAWIYWRRPDEWADIIYRWVSDTGQNRSIITFYELLEGDLSEGQEFRELPRPLLRQALEILVKQGKAQIFGGAKEQEGEGVKFA</sequence>
<gene>
    <name evidence="5" type="ORF">OC846_003418</name>
</gene>
<dbReference type="FunFam" id="1.10.10.10:FF:000141">
    <property type="entry name" value="vacuolar protein-sorting-associated protein 25"/>
    <property type="match status" value="1"/>
</dbReference>
<evidence type="ECO:0000313" key="5">
    <source>
        <dbReference type="EMBL" id="KAK0551132.1"/>
    </source>
</evidence>
<proteinExistence type="inferred from homology"/>
<organism evidence="5 6">
    <name type="scientific">Tilletia horrida</name>
    <dbReference type="NCBI Taxonomy" id="155126"/>
    <lineage>
        <taxon>Eukaryota</taxon>
        <taxon>Fungi</taxon>
        <taxon>Dikarya</taxon>
        <taxon>Basidiomycota</taxon>
        <taxon>Ustilaginomycotina</taxon>
        <taxon>Exobasidiomycetes</taxon>
        <taxon>Tilletiales</taxon>
        <taxon>Tilletiaceae</taxon>
        <taxon>Tilletia</taxon>
    </lineage>
</organism>
<dbReference type="EMBL" id="JAPDMZ010000082">
    <property type="protein sequence ID" value="KAK0551132.1"/>
    <property type="molecule type" value="Genomic_DNA"/>
</dbReference>
<dbReference type="InterPro" id="IPR008570">
    <property type="entry name" value="ESCRT-II_cplx_Vps25-sub"/>
</dbReference>
<keyword evidence="3" id="KW-0653">Protein transport</keyword>
<dbReference type="InterPro" id="IPR014041">
    <property type="entry name" value="ESCRT-II_cplx_Vps25-sub_N"/>
</dbReference>
<keyword evidence="2" id="KW-0813">Transport</keyword>
<reference evidence="5" key="1">
    <citation type="journal article" date="2023" name="PhytoFront">
        <title>Draft Genome Resources of Seven Strains of Tilletia horrida, Causal Agent of Kernel Smut of Rice.</title>
        <authorList>
            <person name="Khanal S."/>
            <person name="Antony Babu S."/>
            <person name="Zhou X.G."/>
        </authorList>
    </citation>
    <scope>NUCLEOTIDE SEQUENCE</scope>
    <source>
        <strain evidence="5">TX6</strain>
    </source>
</reference>
<name>A0AAN6JTY8_9BASI</name>
<keyword evidence="6" id="KW-1185">Reference proteome</keyword>
<dbReference type="Gene3D" id="1.10.10.570">
    <property type="entry name" value="Winged helix' DNA-binding domain. Chain C. Domain 1"/>
    <property type="match status" value="1"/>
</dbReference>
<dbReference type="GO" id="GO:0000814">
    <property type="term" value="C:ESCRT II complex"/>
    <property type="evidence" value="ECO:0007669"/>
    <property type="project" value="InterPro"/>
</dbReference>
<dbReference type="GO" id="GO:0043328">
    <property type="term" value="P:protein transport to vacuole involved in ubiquitin-dependent protein catabolic process via the multivesicular body sorting pathway"/>
    <property type="evidence" value="ECO:0007669"/>
    <property type="project" value="TreeGrafter"/>
</dbReference>
<accession>A0AAN6JTY8</accession>
<dbReference type="InterPro" id="IPR036390">
    <property type="entry name" value="WH_DNA-bd_sf"/>
</dbReference>
<evidence type="ECO:0000256" key="4">
    <source>
        <dbReference type="ARBA" id="ARBA00030094"/>
    </source>
</evidence>
<dbReference type="AlphaFoldDB" id="A0AAN6JTY8"/>
<dbReference type="GO" id="GO:0042803">
    <property type="term" value="F:protein homodimerization activity"/>
    <property type="evidence" value="ECO:0007669"/>
    <property type="project" value="TreeGrafter"/>
</dbReference>
<dbReference type="SUPFAM" id="SSF46785">
    <property type="entry name" value="Winged helix' DNA-binding domain"/>
    <property type="match status" value="2"/>
</dbReference>
<comment type="similarity">
    <text evidence="1">Belongs to the VPS25 family.</text>
</comment>
<dbReference type="GO" id="GO:0005198">
    <property type="term" value="F:structural molecule activity"/>
    <property type="evidence" value="ECO:0007669"/>
    <property type="project" value="TreeGrafter"/>
</dbReference>